<reference evidence="4" key="2">
    <citation type="submission" date="2025-04" db="UniProtKB">
        <authorList>
            <consortium name="RefSeq"/>
        </authorList>
    </citation>
    <scope>IDENTIFICATION</scope>
    <source>
        <strain evidence="4">DH4</strain>
        <tissue evidence="4">Whole body</tissue>
    </source>
</reference>
<gene>
    <name evidence="2" type="primary">725818</name>
    <name evidence="4" type="synonym">LOC725818</name>
</gene>
<proteinExistence type="predicted"/>
<dbReference type="Proteomes" id="UP000005203">
    <property type="component" value="Linkage group LG1"/>
</dbReference>
<evidence type="ECO:0000313" key="4">
    <source>
        <dbReference type="RefSeq" id="XP_026296128.1"/>
    </source>
</evidence>
<accession>A0A7M7L3W6</accession>
<evidence type="ECO:0000313" key="2">
    <source>
        <dbReference type="EnsemblMetazoa" id="XP_026296128"/>
    </source>
</evidence>
<evidence type="ECO:0000256" key="1">
    <source>
        <dbReference type="SAM" id="Phobius"/>
    </source>
</evidence>
<sequence>MLFSLKYIYLLRGYQQSTSQNDKKQEDGITSEIRPSLEDSNATIQFTNNPYMQQPPYNPFYKSNEKVIDEIKLIEEDVTKRIKRNTKCTLGNCITCCIFFIIAIIIILVFLLYFVTKNPKIAQILCNLANKTNSLQEN</sequence>
<accession>A0A8B8GXZ3</accession>
<organism evidence="2">
    <name type="scientific">Apis mellifera</name>
    <name type="common">Honeybee</name>
    <dbReference type="NCBI Taxonomy" id="7460"/>
    <lineage>
        <taxon>Eukaryota</taxon>
        <taxon>Metazoa</taxon>
        <taxon>Ecdysozoa</taxon>
        <taxon>Arthropoda</taxon>
        <taxon>Hexapoda</taxon>
        <taxon>Insecta</taxon>
        <taxon>Pterygota</taxon>
        <taxon>Neoptera</taxon>
        <taxon>Endopterygota</taxon>
        <taxon>Hymenoptera</taxon>
        <taxon>Apocrita</taxon>
        <taxon>Aculeata</taxon>
        <taxon>Apoidea</taxon>
        <taxon>Anthophila</taxon>
        <taxon>Apidae</taxon>
        <taxon>Apis</taxon>
    </lineage>
</organism>
<dbReference type="EnsemblMetazoa" id="XM_026440343">
    <property type="protein sequence ID" value="XP_026296128"/>
    <property type="gene ID" value="LOC725818"/>
</dbReference>
<reference evidence="3" key="3">
    <citation type="submission" date="2025-05" db="UniProtKB">
        <authorList>
            <consortium name="RefSeq"/>
        </authorList>
    </citation>
    <scope>NUCLEOTIDE SEQUENCE [LARGE SCALE GENOMIC DNA]</scope>
    <source>
        <strain evidence="3">DH4</strain>
    </source>
</reference>
<reference evidence="2" key="1">
    <citation type="submission" date="2021-01" db="UniProtKB">
        <authorList>
            <consortium name="EnsemblMetazoa"/>
        </authorList>
    </citation>
    <scope>IDENTIFICATION</scope>
    <source>
        <strain evidence="2">DH4</strain>
    </source>
</reference>
<keyword evidence="1" id="KW-1133">Transmembrane helix</keyword>
<keyword evidence="3" id="KW-1185">Reference proteome</keyword>
<protein>
    <submittedName>
        <fullName evidence="4">Uncharacterized protein LOC725818 isoform X2</fullName>
    </submittedName>
</protein>
<keyword evidence="1" id="KW-0812">Transmembrane</keyword>
<keyword evidence="1" id="KW-0472">Membrane</keyword>
<name>A0A7M7L3W6_APIME</name>
<evidence type="ECO:0000313" key="3">
    <source>
        <dbReference type="Proteomes" id="UP000005203"/>
    </source>
</evidence>
<dbReference type="RefSeq" id="XP_026296128.1">
    <property type="nucleotide sequence ID" value="XM_026440343.1"/>
</dbReference>
<dbReference type="AlphaFoldDB" id="A0A7M7L3W6"/>
<feature type="transmembrane region" description="Helical" evidence="1">
    <location>
        <begin position="90"/>
        <end position="115"/>
    </location>
</feature>